<reference evidence="1" key="1">
    <citation type="journal article" date="2017" name="Nature">
        <title>The sunflower genome provides insights into oil metabolism, flowering and Asterid evolution.</title>
        <authorList>
            <person name="Badouin H."/>
            <person name="Gouzy J."/>
            <person name="Grassa C.J."/>
            <person name="Murat F."/>
            <person name="Staton S.E."/>
            <person name="Cottret L."/>
            <person name="Lelandais-Briere C."/>
            <person name="Owens G.L."/>
            <person name="Carrere S."/>
            <person name="Mayjonade B."/>
            <person name="Legrand L."/>
            <person name="Gill N."/>
            <person name="Kane N.C."/>
            <person name="Bowers J.E."/>
            <person name="Hubner S."/>
            <person name="Bellec A."/>
            <person name="Berard A."/>
            <person name="Berges H."/>
            <person name="Blanchet N."/>
            <person name="Boniface M.C."/>
            <person name="Brunel D."/>
            <person name="Catrice O."/>
            <person name="Chaidir N."/>
            <person name="Claudel C."/>
            <person name="Donnadieu C."/>
            <person name="Faraut T."/>
            <person name="Fievet G."/>
            <person name="Helmstetter N."/>
            <person name="King M."/>
            <person name="Knapp S.J."/>
            <person name="Lai Z."/>
            <person name="Le Paslier M.C."/>
            <person name="Lippi Y."/>
            <person name="Lorenzon L."/>
            <person name="Mandel J.R."/>
            <person name="Marage G."/>
            <person name="Marchand G."/>
            <person name="Marquand E."/>
            <person name="Bret-Mestries E."/>
            <person name="Morien E."/>
            <person name="Nambeesan S."/>
            <person name="Nguyen T."/>
            <person name="Pegot-Espagnet P."/>
            <person name="Pouilly N."/>
            <person name="Raftis F."/>
            <person name="Sallet E."/>
            <person name="Schiex T."/>
            <person name="Thomas J."/>
            <person name="Vandecasteele C."/>
            <person name="Vares D."/>
            <person name="Vear F."/>
            <person name="Vautrin S."/>
            <person name="Crespi M."/>
            <person name="Mangin B."/>
            <person name="Burke J.M."/>
            <person name="Salse J."/>
            <person name="Munos S."/>
            <person name="Vincourt P."/>
            <person name="Rieseberg L.H."/>
            <person name="Langlade N.B."/>
        </authorList>
    </citation>
    <scope>NUCLEOTIDE SEQUENCE</scope>
    <source>
        <tissue evidence="1">Leaves</tissue>
    </source>
</reference>
<name>A0A9K3ENB7_HELAN</name>
<comment type="caution">
    <text evidence="1">The sequence shown here is derived from an EMBL/GenBank/DDBJ whole genome shotgun (WGS) entry which is preliminary data.</text>
</comment>
<organism evidence="1 2">
    <name type="scientific">Helianthus annuus</name>
    <name type="common">Common sunflower</name>
    <dbReference type="NCBI Taxonomy" id="4232"/>
    <lineage>
        <taxon>Eukaryota</taxon>
        <taxon>Viridiplantae</taxon>
        <taxon>Streptophyta</taxon>
        <taxon>Embryophyta</taxon>
        <taxon>Tracheophyta</taxon>
        <taxon>Spermatophyta</taxon>
        <taxon>Magnoliopsida</taxon>
        <taxon>eudicotyledons</taxon>
        <taxon>Gunneridae</taxon>
        <taxon>Pentapetalae</taxon>
        <taxon>asterids</taxon>
        <taxon>campanulids</taxon>
        <taxon>Asterales</taxon>
        <taxon>Asteraceae</taxon>
        <taxon>Asteroideae</taxon>
        <taxon>Heliantheae alliance</taxon>
        <taxon>Heliantheae</taxon>
        <taxon>Helianthus</taxon>
    </lineage>
</organism>
<gene>
    <name evidence="1" type="ORF">HanXRQr2_Chr13g0616171</name>
</gene>
<dbReference type="EMBL" id="MNCJ02000328">
    <property type="protein sequence ID" value="KAF5775806.1"/>
    <property type="molecule type" value="Genomic_DNA"/>
</dbReference>
<accession>A0A9K3ENB7</accession>
<sequence>MVNSEQVKWELCVCVCDRDLNELMSAQKQRLVVYIEFWLVVIKKKTTCLFTREGVGSH</sequence>
<protein>
    <submittedName>
        <fullName evidence="1">Uncharacterized protein</fullName>
    </submittedName>
</protein>
<dbReference type="AlphaFoldDB" id="A0A9K3ENB7"/>
<reference evidence="1" key="2">
    <citation type="submission" date="2020-06" db="EMBL/GenBank/DDBJ databases">
        <title>Helianthus annuus Genome sequencing and assembly Release 2.</title>
        <authorList>
            <person name="Gouzy J."/>
            <person name="Langlade N."/>
            <person name="Munos S."/>
        </authorList>
    </citation>
    <scope>NUCLEOTIDE SEQUENCE</scope>
    <source>
        <tissue evidence="1">Leaves</tissue>
    </source>
</reference>
<evidence type="ECO:0000313" key="2">
    <source>
        <dbReference type="Proteomes" id="UP000215914"/>
    </source>
</evidence>
<keyword evidence="2" id="KW-1185">Reference proteome</keyword>
<dbReference type="Gramene" id="mRNA:HanXRQr2_Chr13g0616171">
    <property type="protein sequence ID" value="CDS:HanXRQr2_Chr13g0616171.1"/>
    <property type="gene ID" value="HanXRQr2_Chr13g0616171"/>
</dbReference>
<dbReference type="Proteomes" id="UP000215914">
    <property type="component" value="Unassembled WGS sequence"/>
</dbReference>
<proteinExistence type="predicted"/>
<evidence type="ECO:0000313" key="1">
    <source>
        <dbReference type="EMBL" id="KAF5775806.1"/>
    </source>
</evidence>